<accession>A0A0A9ACZ0</accession>
<reference evidence="1" key="1">
    <citation type="submission" date="2014-09" db="EMBL/GenBank/DDBJ databases">
        <authorList>
            <person name="Magalhaes I.L.F."/>
            <person name="Oliveira U."/>
            <person name="Santos F.R."/>
            <person name="Vidigal T.H.D.A."/>
            <person name="Brescovit A.D."/>
            <person name="Santos A.J."/>
        </authorList>
    </citation>
    <scope>NUCLEOTIDE SEQUENCE</scope>
    <source>
        <tissue evidence="1">Shoot tissue taken approximately 20 cm above the soil surface</tissue>
    </source>
</reference>
<organism evidence="1">
    <name type="scientific">Arundo donax</name>
    <name type="common">Giant reed</name>
    <name type="synonym">Donax arundinaceus</name>
    <dbReference type="NCBI Taxonomy" id="35708"/>
    <lineage>
        <taxon>Eukaryota</taxon>
        <taxon>Viridiplantae</taxon>
        <taxon>Streptophyta</taxon>
        <taxon>Embryophyta</taxon>
        <taxon>Tracheophyta</taxon>
        <taxon>Spermatophyta</taxon>
        <taxon>Magnoliopsida</taxon>
        <taxon>Liliopsida</taxon>
        <taxon>Poales</taxon>
        <taxon>Poaceae</taxon>
        <taxon>PACMAD clade</taxon>
        <taxon>Arundinoideae</taxon>
        <taxon>Arundineae</taxon>
        <taxon>Arundo</taxon>
    </lineage>
</organism>
<proteinExistence type="predicted"/>
<name>A0A0A9ACZ0_ARUDO</name>
<dbReference type="EMBL" id="GBRH01251055">
    <property type="protein sequence ID" value="JAD46840.1"/>
    <property type="molecule type" value="Transcribed_RNA"/>
</dbReference>
<dbReference type="AlphaFoldDB" id="A0A0A9ACZ0"/>
<evidence type="ECO:0000313" key="1">
    <source>
        <dbReference type="EMBL" id="JAD46840.1"/>
    </source>
</evidence>
<protein>
    <submittedName>
        <fullName evidence="1">Uncharacterized protein</fullName>
    </submittedName>
</protein>
<reference evidence="1" key="2">
    <citation type="journal article" date="2015" name="Data Brief">
        <title>Shoot transcriptome of the giant reed, Arundo donax.</title>
        <authorList>
            <person name="Barrero R.A."/>
            <person name="Guerrero F.D."/>
            <person name="Moolhuijzen P."/>
            <person name="Goolsby J.A."/>
            <person name="Tidwell J."/>
            <person name="Bellgard S.E."/>
            <person name="Bellgard M.I."/>
        </authorList>
    </citation>
    <scope>NUCLEOTIDE SEQUENCE</scope>
    <source>
        <tissue evidence="1">Shoot tissue taken approximately 20 cm above the soil surface</tissue>
    </source>
</reference>
<sequence length="37" mass="4112">MPSSIASISCKATLLTWTAYFPMYSLVSVKKSYVSSY</sequence>